<sequence length="621" mass="70118">MVDSGDASFTEQFGRQYAPKAKTRQAARQEKASHLVQLSTSPSSFESKSRCSGSLGPSYSHSSVNEKEDGAACGSKSTIDGVSLADDDALKWYRRYPGRGRTYNQRSKNHPYKLQAITHRGDIYRQDTERYDDVKFWPFVGALKPWKLPDGAENWDWDEFEGTVALCGLNKLVIGRCTEEKPWVTLQEIYVTSKGPNLPEEILYTLAWTYHPFTCHPLIISAGFRGLIYVVDVISNVCTRILKGHGDDVLCVDIAPNNPHIIASSSSDRTTRIWNILGSTLPPPLPGEKSNENYPMGEADEGDVLVAILAGEGKGGHQSLVVSCSFHPTKRAIATCGMDYKVKIWPLPPFPEPSPIPLPVSPQYRAKIIYFPLFSSSRLHFGYLDWVDWITDDVLLLRGEKVILTWQWLGYQRYFRDGEFAPLSMDPQYGDYTDSGSFMVISRYATFAEVWYRKLSLHRAFYPTTADTKRLSFNGTDMVTDPLFACAWQQDLRYQSHRPAPEIRLYNPLLERNESAPKPIKTLRPIISETYNRSLDSDSDSELSWAVMDSEEITVQPTVPFNHFLKPWILQANKNKSQKANQWSGYAYPTGICNVAISPRGAKWIIGVGRGMSVYVWKSSP</sequence>
<organism evidence="8 9">
    <name type="scientific">Cryptococcus depauperatus CBS 7841</name>
    <dbReference type="NCBI Taxonomy" id="1295531"/>
    <lineage>
        <taxon>Eukaryota</taxon>
        <taxon>Fungi</taxon>
        <taxon>Dikarya</taxon>
        <taxon>Basidiomycota</taxon>
        <taxon>Agaricomycotina</taxon>
        <taxon>Tremellomycetes</taxon>
        <taxon>Tremellales</taxon>
        <taxon>Cryptococcaceae</taxon>
        <taxon>Cryptococcus</taxon>
    </lineage>
</organism>
<dbReference type="PROSITE" id="PS00678">
    <property type="entry name" value="WD_REPEATS_1"/>
    <property type="match status" value="1"/>
</dbReference>
<feature type="repeat" description="WD" evidence="6">
    <location>
        <begin position="314"/>
        <end position="345"/>
    </location>
</feature>
<feature type="compositionally biased region" description="Low complexity" evidence="7">
    <location>
        <begin position="52"/>
        <end position="63"/>
    </location>
</feature>
<evidence type="ECO:0000256" key="3">
    <source>
        <dbReference type="ARBA" id="ARBA00022737"/>
    </source>
</evidence>
<reference evidence="8" key="1">
    <citation type="submission" date="2016-06" db="EMBL/GenBank/DDBJ databases">
        <authorList>
            <person name="Cuomo C."/>
            <person name="Litvintseva A."/>
            <person name="Heitman J."/>
            <person name="Chen Y."/>
            <person name="Sun S."/>
            <person name="Springer D."/>
            <person name="Dromer F."/>
            <person name="Young S."/>
            <person name="Zeng Q."/>
            <person name="Chapman S."/>
            <person name="Gujja S."/>
            <person name="Saif S."/>
            <person name="Birren B."/>
        </authorList>
    </citation>
    <scope>NUCLEOTIDE SEQUENCE</scope>
    <source>
        <strain evidence="8">CBS 7841</strain>
    </source>
</reference>
<feature type="repeat" description="WD" evidence="6">
    <location>
        <begin position="242"/>
        <end position="276"/>
    </location>
</feature>
<protein>
    <recommendedName>
        <fullName evidence="10">Polycomb protein EED</fullName>
    </recommendedName>
</protein>
<reference evidence="8" key="2">
    <citation type="journal article" date="2022" name="Elife">
        <title>Obligate sexual reproduction of a homothallic fungus closely related to the Cryptococcus pathogenic species complex.</title>
        <authorList>
            <person name="Passer A.R."/>
            <person name="Clancey S.A."/>
            <person name="Shea T."/>
            <person name="David-Palma M."/>
            <person name="Averette A.F."/>
            <person name="Boekhout T."/>
            <person name="Porcel B.M."/>
            <person name="Nowrousian M."/>
            <person name="Cuomo C.A."/>
            <person name="Sun S."/>
            <person name="Heitman J."/>
            <person name="Coelho M.A."/>
        </authorList>
    </citation>
    <scope>NUCLEOTIDE SEQUENCE</scope>
    <source>
        <strain evidence="8">CBS 7841</strain>
    </source>
</reference>
<dbReference type="Proteomes" id="UP000094043">
    <property type="component" value="Chromosome 2"/>
</dbReference>
<evidence type="ECO:0000256" key="1">
    <source>
        <dbReference type="ARBA" id="ARBA00008075"/>
    </source>
</evidence>
<evidence type="ECO:0000256" key="2">
    <source>
        <dbReference type="ARBA" id="ARBA00022574"/>
    </source>
</evidence>
<dbReference type="RefSeq" id="XP_066067596.1">
    <property type="nucleotide sequence ID" value="XM_066211499.1"/>
</dbReference>
<keyword evidence="2 6" id="KW-0853">WD repeat</keyword>
<proteinExistence type="inferred from homology"/>
<dbReference type="EMBL" id="CP143785">
    <property type="protein sequence ID" value="WVN86896.1"/>
    <property type="molecule type" value="Genomic_DNA"/>
</dbReference>
<evidence type="ECO:0000256" key="5">
    <source>
        <dbReference type="ARBA" id="ARBA00023163"/>
    </source>
</evidence>
<keyword evidence="4" id="KW-0805">Transcription regulation</keyword>
<evidence type="ECO:0000256" key="4">
    <source>
        <dbReference type="ARBA" id="ARBA00023015"/>
    </source>
</evidence>
<evidence type="ECO:0008006" key="10">
    <source>
        <dbReference type="Google" id="ProtNLM"/>
    </source>
</evidence>
<evidence type="ECO:0000313" key="9">
    <source>
        <dbReference type="Proteomes" id="UP000094043"/>
    </source>
</evidence>
<dbReference type="InterPro" id="IPR036322">
    <property type="entry name" value="WD40_repeat_dom_sf"/>
</dbReference>
<dbReference type="InterPro" id="IPR051243">
    <property type="entry name" value="PcG_WD-repeat"/>
</dbReference>
<keyword evidence="9" id="KW-1185">Reference proteome</keyword>
<dbReference type="PROSITE" id="PS50294">
    <property type="entry name" value="WD_REPEATS_REGION"/>
    <property type="match status" value="2"/>
</dbReference>
<evidence type="ECO:0000256" key="6">
    <source>
        <dbReference type="PROSITE-ProRule" id="PRU00221"/>
    </source>
</evidence>
<keyword evidence="5" id="KW-0804">Transcription</keyword>
<evidence type="ECO:0000313" key="8">
    <source>
        <dbReference type="EMBL" id="WVN86896.1"/>
    </source>
</evidence>
<feature type="compositionally biased region" description="Polar residues" evidence="7">
    <location>
        <begin position="36"/>
        <end position="46"/>
    </location>
</feature>
<keyword evidence="3" id="KW-0677">Repeat</keyword>
<reference evidence="8" key="3">
    <citation type="submission" date="2024-01" db="EMBL/GenBank/DDBJ databases">
        <authorList>
            <person name="Coelho M.A."/>
            <person name="David-Palma M."/>
            <person name="Shea T."/>
            <person name="Sun S."/>
            <person name="Cuomo C.A."/>
            <person name="Heitman J."/>
        </authorList>
    </citation>
    <scope>NUCLEOTIDE SEQUENCE</scope>
    <source>
        <strain evidence="8">CBS 7841</strain>
    </source>
</reference>
<comment type="similarity">
    <text evidence="1">Belongs to the WD repeat ESC family.</text>
</comment>
<dbReference type="InterPro" id="IPR015943">
    <property type="entry name" value="WD40/YVTN_repeat-like_dom_sf"/>
</dbReference>
<name>A0AAJ8M0S0_9TREE</name>
<dbReference type="AlphaFoldDB" id="A0AAJ8M0S0"/>
<dbReference type="Pfam" id="PF00400">
    <property type="entry name" value="WD40"/>
    <property type="match status" value="2"/>
</dbReference>
<dbReference type="PROSITE" id="PS50082">
    <property type="entry name" value="WD_REPEATS_2"/>
    <property type="match status" value="2"/>
</dbReference>
<dbReference type="Gene3D" id="2.130.10.10">
    <property type="entry name" value="YVTN repeat-like/Quinoprotein amine dehydrogenase"/>
    <property type="match status" value="1"/>
</dbReference>
<dbReference type="KEGG" id="cdep:91086282"/>
<dbReference type="PANTHER" id="PTHR10253">
    <property type="entry name" value="POLYCOMB PROTEIN"/>
    <property type="match status" value="1"/>
</dbReference>
<dbReference type="SMART" id="SM00320">
    <property type="entry name" value="WD40"/>
    <property type="match status" value="3"/>
</dbReference>
<dbReference type="SUPFAM" id="SSF50978">
    <property type="entry name" value="WD40 repeat-like"/>
    <property type="match status" value="1"/>
</dbReference>
<dbReference type="InterPro" id="IPR019775">
    <property type="entry name" value="WD40_repeat_CS"/>
</dbReference>
<gene>
    <name evidence="8" type="ORF">L203_102070</name>
</gene>
<feature type="region of interest" description="Disordered" evidence="7">
    <location>
        <begin position="1"/>
        <end position="77"/>
    </location>
</feature>
<dbReference type="InterPro" id="IPR001680">
    <property type="entry name" value="WD40_rpt"/>
</dbReference>
<evidence type="ECO:0000256" key="7">
    <source>
        <dbReference type="SAM" id="MobiDB-lite"/>
    </source>
</evidence>
<accession>A0AAJ8M0S0</accession>
<dbReference type="GeneID" id="91086282"/>